<dbReference type="RefSeq" id="WP_070936270.1">
    <property type="nucleotide sequence ID" value="NZ_MLIK01000004.1"/>
</dbReference>
<sequence length="184" mass="20443">MERLIRDFFEWSNLYLAIPLGLIGFLVAIFQIVQAKRAADRAEVKAGEAKTAAEAAKFAAESARSQFKTMSVTVLLPQLRSLEDAVERAIQDQNLTLLLHLLQDWRWHASACRQYLDESIEAEAKAMTDIQKSVTAVTDLKPKLLAFKGETDWVQATGRVRKTITGVTANLGALTAQNTVKEPK</sequence>
<reference evidence="2 3" key="1">
    <citation type="submission" date="2016-10" db="EMBL/GenBank/DDBJ databases">
        <title>Evaluation of Human, Veterinary and Environmental Mycobacterium chelonae Isolates by Core Genome Phylogenomic Analysis, Targeted Gene Comparison, and Anti-microbial Susceptibility Patterns: A Tale of Mistaken Identities.</title>
        <authorList>
            <person name="Fogelson S.B."/>
            <person name="Camus A.C."/>
            <person name="Lorenz W."/>
            <person name="Vasireddy R."/>
            <person name="Vasireddy S."/>
            <person name="Smith T."/>
            <person name="Brown-Elliott B.A."/>
            <person name="Wallace R.J.Jr."/>
            <person name="Hasan N.A."/>
            <person name="Reischl U."/>
            <person name="Sanchez S."/>
        </authorList>
    </citation>
    <scope>NUCLEOTIDE SEQUENCE [LARGE SCALE GENOMIC DNA]</scope>
    <source>
        <strain evidence="2 3">1559</strain>
    </source>
</reference>
<organism evidence="2 3">
    <name type="scientific">Mycobacteroides franklinii</name>
    <dbReference type="NCBI Taxonomy" id="948102"/>
    <lineage>
        <taxon>Bacteria</taxon>
        <taxon>Bacillati</taxon>
        <taxon>Actinomycetota</taxon>
        <taxon>Actinomycetes</taxon>
        <taxon>Mycobacteriales</taxon>
        <taxon>Mycobacteriaceae</taxon>
        <taxon>Mycobacteroides</taxon>
    </lineage>
</organism>
<dbReference type="STRING" id="948102.BKG76_04315"/>
<accession>A0A1S1LI51</accession>
<gene>
    <name evidence="2" type="ORF">BKG76_04315</name>
</gene>
<keyword evidence="1" id="KW-0472">Membrane</keyword>
<dbReference type="Proteomes" id="UP000179616">
    <property type="component" value="Unassembled WGS sequence"/>
</dbReference>
<dbReference type="GeneID" id="57166014"/>
<comment type="caution">
    <text evidence="2">The sequence shown here is derived from an EMBL/GenBank/DDBJ whole genome shotgun (WGS) entry which is preliminary data.</text>
</comment>
<evidence type="ECO:0000313" key="3">
    <source>
        <dbReference type="Proteomes" id="UP000179616"/>
    </source>
</evidence>
<dbReference type="AlphaFoldDB" id="A0A1S1LI51"/>
<name>A0A1S1LI51_9MYCO</name>
<proteinExistence type="predicted"/>
<keyword evidence="1" id="KW-1133">Transmembrane helix</keyword>
<feature type="transmembrane region" description="Helical" evidence="1">
    <location>
        <begin position="12"/>
        <end position="33"/>
    </location>
</feature>
<evidence type="ECO:0000313" key="2">
    <source>
        <dbReference type="EMBL" id="OHU30935.1"/>
    </source>
</evidence>
<keyword evidence="1" id="KW-0812">Transmembrane</keyword>
<protein>
    <submittedName>
        <fullName evidence="2">Uncharacterized protein</fullName>
    </submittedName>
</protein>
<dbReference type="EMBL" id="MLIK01000004">
    <property type="protein sequence ID" value="OHU30935.1"/>
    <property type="molecule type" value="Genomic_DNA"/>
</dbReference>
<evidence type="ECO:0000256" key="1">
    <source>
        <dbReference type="SAM" id="Phobius"/>
    </source>
</evidence>